<dbReference type="InterPro" id="IPR012340">
    <property type="entry name" value="NA-bd_OB-fold"/>
</dbReference>
<reference evidence="4 5" key="1">
    <citation type="submission" date="2023-10" db="EMBL/GenBank/DDBJ databases">
        <title>Chromosome-scale genome assembly provides insights into flower coloration mechanisms of Canna indica.</title>
        <authorList>
            <person name="Li C."/>
        </authorList>
    </citation>
    <scope>NUCLEOTIDE SEQUENCE [LARGE SCALE GENOMIC DNA]</scope>
    <source>
        <tissue evidence="4">Flower</tissue>
    </source>
</reference>
<dbReference type="PROSITE" id="PS50935">
    <property type="entry name" value="SSB"/>
    <property type="match status" value="1"/>
</dbReference>
<protein>
    <submittedName>
        <fullName evidence="4">Protein OSB1, mitochondrial-like isoform X1</fullName>
    </submittedName>
</protein>
<evidence type="ECO:0000256" key="3">
    <source>
        <dbReference type="SAM" id="MobiDB-lite"/>
    </source>
</evidence>
<organism evidence="4 5">
    <name type="scientific">Canna indica</name>
    <name type="common">Indian-shot</name>
    <dbReference type="NCBI Taxonomy" id="4628"/>
    <lineage>
        <taxon>Eukaryota</taxon>
        <taxon>Viridiplantae</taxon>
        <taxon>Streptophyta</taxon>
        <taxon>Embryophyta</taxon>
        <taxon>Tracheophyta</taxon>
        <taxon>Spermatophyta</taxon>
        <taxon>Magnoliopsida</taxon>
        <taxon>Liliopsida</taxon>
        <taxon>Zingiberales</taxon>
        <taxon>Cannaceae</taxon>
        <taxon>Canna</taxon>
    </lineage>
</organism>
<sequence>MALLVFSHLKTPSLKPYPSLLPRPNPNSNPNPIAFSSSSLLTPRRGSSPSSFGFSCSRYQPPRPSFPVQCSSGHGEYKSEHELVSLPRPRDIPWSKDLANSVHLIGIVGAPVQIKHLSSGKALAWTRIGVKKSATETTWISLTFWDDLANVAFQHLEKGQQVYVSGRLVCDVVQEQAYYKVVVQQLKFVERTIPMVSSYDSVASDVQNNQFQLIRKRYALKWTALLRMHALEWRKPCTVISLKTWPCELCHISDLGHDMESIKWLWLGLLPHPVREIRMPTAHTGGTAERADIYEHLSSGCSPERSRLLAAPLEKGIHWTREY</sequence>
<dbReference type="PANTHER" id="PTHR10302:SF0">
    <property type="entry name" value="SINGLE-STRANDED DNA-BINDING PROTEIN, MITOCHONDRIAL"/>
    <property type="match status" value="1"/>
</dbReference>
<dbReference type="SUPFAM" id="SSF50249">
    <property type="entry name" value="Nucleic acid-binding proteins"/>
    <property type="match status" value="1"/>
</dbReference>
<evidence type="ECO:0000256" key="1">
    <source>
        <dbReference type="ARBA" id="ARBA00023125"/>
    </source>
</evidence>
<dbReference type="GO" id="GO:0042645">
    <property type="term" value="C:mitochondrial nucleoid"/>
    <property type="evidence" value="ECO:0007669"/>
    <property type="project" value="TreeGrafter"/>
</dbReference>
<gene>
    <name evidence="4" type="ORF">Cni_G00478</name>
</gene>
<feature type="compositionally biased region" description="Pro residues" evidence="3">
    <location>
        <begin position="19"/>
        <end position="29"/>
    </location>
</feature>
<feature type="region of interest" description="Disordered" evidence="3">
    <location>
        <begin position="16"/>
        <end position="46"/>
    </location>
</feature>
<dbReference type="Proteomes" id="UP001327560">
    <property type="component" value="Chromosome 1"/>
</dbReference>
<keyword evidence="5" id="KW-1185">Reference proteome</keyword>
<proteinExistence type="predicted"/>
<name>A0AAQ3JMT5_9LILI</name>
<evidence type="ECO:0000313" key="5">
    <source>
        <dbReference type="Proteomes" id="UP001327560"/>
    </source>
</evidence>
<evidence type="ECO:0000256" key="2">
    <source>
        <dbReference type="PROSITE-ProRule" id="PRU00252"/>
    </source>
</evidence>
<dbReference type="GO" id="GO:0006264">
    <property type="term" value="P:mitochondrial DNA replication"/>
    <property type="evidence" value="ECO:0007669"/>
    <property type="project" value="TreeGrafter"/>
</dbReference>
<keyword evidence="1 2" id="KW-0238">DNA-binding</keyword>
<feature type="compositionally biased region" description="Low complexity" evidence="3">
    <location>
        <begin position="30"/>
        <end position="46"/>
    </location>
</feature>
<evidence type="ECO:0000313" key="4">
    <source>
        <dbReference type="EMBL" id="WOK91787.1"/>
    </source>
</evidence>
<dbReference type="Pfam" id="PF00436">
    <property type="entry name" value="SSB"/>
    <property type="match status" value="1"/>
</dbReference>
<accession>A0AAQ3JMT5</accession>
<dbReference type="CDD" id="cd04496">
    <property type="entry name" value="SSB_OBF"/>
    <property type="match status" value="1"/>
</dbReference>
<dbReference type="EMBL" id="CP136890">
    <property type="protein sequence ID" value="WOK91787.1"/>
    <property type="molecule type" value="Genomic_DNA"/>
</dbReference>
<dbReference type="InterPro" id="IPR011344">
    <property type="entry name" value="ssDNA-bd"/>
</dbReference>
<dbReference type="AlphaFoldDB" id="A0AAQ3JMT5"/>
<dbReference type="InterPro" id="IPR000424">
    <property type="entry name" value="Primosome_PriB/ssb"/>
</dbReference>
<dbReference type="Gene3D" id="2.40.50.140">
    <property type="entry name" value="Nucleic acid-binding proteins"/>
    <property type="match status" value="1"/>
</dbReference>
<dbReference type="GO" id="GO:0003697">
    <property type="term" value="F:single-stranded DNA binding"/>
    <property type="evidence" value="ECO:0007669"/>
    <property type="project" value="InterPro"/>
</dbReference>
<dbReference type="PANTHER" id="PTHR10302">
    <property type="entry name" value="SINGLE-STRANDED DNA-BINDING PROTEIN"/>
    <property type="match status" value="1"/>
</dbReference>